<evidence type="ECO:0000313" key="2">
    <source>
        <dbReference type="Proteomes" id="UP000809789"/>
    </source>
</evidence>
<dbReference type="AlphaFoldDB" id="A0A8K0KXS1"/>
<organism evidence="1 2">
    <name type="scientific">Elsinoe batatas</name>
    <dbReference type="NCBI Taxonomy" id="2601811"/>
    <lineage>
        <taxon>Eukaryota</taxon>
        <taxon>Fungi</taxon>
        <taxon>Dikarya</taxon>
        <taxon>Ascomycota</taxon>
        <taxon>Pezizomycotina</taxon>
        <taxon>Dothideomycetes</taxon>
        <taxon>Dothideomycetidae</taxon>
        <taxon>Myriangiales</taxon>
        <taxon>Elsinoaceae</taxon>
        <taxon>Elsinoe</taxon>
    </lineage>
</organism>
<comment type="caution">
    <text evidence="1">The sequence shown here is derived from an EMBL/GenBank/DDBJ whole genome shotgun (WGS) entry which is preliminary data.</text>
</comment>
<dbReference type="OrthoDB" id="160645at2759"/>
<name>A0A8K0KXS1_9PEZI</name>
<accession>A0A8K0KXS1</accession>
<dbReference type="Proteomes" id="UP000809789">
    <property type="component" value="Unassembled WGS sequence"/>
</dbReference>
<sequence>MGLAELTPIPLVKGCLKIGDQGNKTDTTYTSNDTIPVLDPLPASLPGIRLTDGQVYLSAGADGNIYVQTSPTGATLFQNLTTLSSKWRDPQIPRGLTKSYTPRWPLLVDDRQRALFFFPDTMAAFGVSRLRLLDFDEVPGNARQTVFAPGNLDGKSETQDTHYLPDIGSPEGDQGGAYFPVVCEVTDAVGREGARVFAVKDVEEGVERLMGNEVGMRGTVTGGTVGKCSVLLLRRLCGEVDGCDCVNITVDILKPRG</sequence>
<proteinExistence type="predicted"/>
<evidence type="ECO:0000313" key="1">
    <source>
        <dbReference type="EMBL" id="KAG8623916.1"/>
    </source>
</evidence>
<protein>
    <submittedName>
        <fullName evidence="1">Uncharacterized protein</fullName>
    </submittedName>
</protein>
<gene>
    <name evidence="1" type="ORF">KVT40_008892</name>
</gene>
<keyword evidence="2" id="KW-1185">Reference proteome</keyword>
<dbReference type="EMBL" id="JAESVG020000010">
    <property type="protein sequence ID" value="KAG8623916.1"/>
    <property type="molecule type" value="Genomic_DNA"/>
</dbReference>
<reference evidence="1" key="1">
    <citation type="submission" date="2021-07" db="EMBL/GenBank/DDBJ databases">
        <title>Elsinoe batatas strain:CRI-CJ2 Genome sequencing and assembly.</title>
        <authorList>
            <person name="Huang L."/>
        </authorList>
    </citation>
    <scope>NUCLEOTIDE SEQUENCE</scope>
    <source>
        <strain evidence="1">CRI-CJ2</strain>
    </source>
</reference>